<keyword evidence="1" id="KW-0472">Membrane</keyword>
<dbReference type="AlphaFoldDB" id="I3ZMA8"/>
<dbReference type="KEGG" id="trs:Terro_4171"/>
<dbReference type="RefSeq" id="WP_014787636.1">
    <property type="nucleotide sequence ID" value="NC_018014.1"/>
</dbReference>
<evidence type="ECO:0000313" key="3">
    <source>
        <dbReference type="Proteomes" id="UP000006056"/>
    </source>
</evidence>
<feature type="transmembrane region" description="Helical" evidence="1">
    <location>
        <begin position="95"/>
        <end position="118"/>
    </location>
</feature>
<keyword evidence="1" id="KW-1133">Transmembrane helix</keyword>
<reference evidence="2 3" key="1">
    <citation type="submission" date="2012-06" db="EMBL/GenBank/DDBJ databases">
        <title>Complete genome of Terriglobus roseus DSM 18391.</title>
        <authorList>
            <consortium name="US DOE Joint Genome Institute (JGI-PGF)"/>
            <person name="Lucas S."/>
            <person name="Copeland A."/>
            <person name="Lapidus A."/>
            <person name="Glavina del Rio T."/>
            <person name="Dalin E."/>
            <person name="Tice H."/>
            <person name="Bruce D."/>
            <person name="Goodwin L."/>
            <person name="Pitluck S."/>
            <person name="Peters L."/>
            <person name="Mikhailova N."/>
            <person name="Munk A.C.C."/>
            <person name="Kyrpides N."/>
            <person name="Mavromatis K."/>
            <person name="Ivanova N."/>
            <person name="Brettin T."/>
            <person name="Detter J.C."/>
            <person name="Han C."/>
            <person name="Larimer F."/>
            <person name="Land M."/>
            <person name="Hauser L."/>
            <person name="Markowitz V."/>
            <person name="Cheng J.-F."/>
            <person name="Hugenholtz P."/>
            <person name="Woyke T."/>
            <person name="Wu D."/>
            <person name="Brambilla E."/>
            <person name="Klenk H.-P."/>
            <person name="Eisen J.A."/>
        </authorList>
    </citation>
    <scope>NUCLEOTIDE SEQUENCE [LARGE SCALE GENOMIC DNA]</scope>
    <source>
        <strain evidence="3">DSM 18391 / NRRL B-41598 / KBS 63</strain>
    </source>
</reference>
<evidence type="ECO:0000256" key="1">
    <source>
        <dbReference type="SAM" id="Phobius"/>
    </source>
</evidence>
<name>I3ZMA8_TERRK</name>
<dbReference type="STRING" id="926566.Terro_4171"/>
<keyword evidence="3" id="KW-1185">Reference proteome</keyword>
<dbReference type="HOGENOM" id="CLU_1747070_0_0_0"/>
<sequence>MNSTDKRLNEMNRLSDMGHFPAIVNAGATLNILLTITITWWLQPRHPQTYAPMVWISLVLFFNLLPVVMLRMSITPSTTYPRLSEMDFIRDQHKFSDWVYLAASANMTFWVLAAWAVFSVSHTAPRLIAMLVVAFVATFSPVLLRTARRPRRRA</sequence>
<proteinExistence type="predicted"/>
<organism evidence="2 3">
    <name type="scientific">Terriglobus roseus (strain DSM 18391 / NRRL B-41598 / KBS 63)</name>
    <dbReference type="NCBI Taxonomy" id="926566"/>
    <lineage>
        <taxon>Bacteria</taxon>
        <taxon>Pseudomonadati</taxon>
        <taxon>Acidobacteriota</taxon>
        <taxon>Terriglobia</taxon>
        <taxon>Terriglobales</taxon>
        <taxon>Acidobacteriaceae</taxon>
        <taxon>Terriglobus</taxon>
    </lineage>
</organism>
<feature type="transmembrane region" description="Helical" evidence="1">
    <location>
        <begin position="124"/>
        <end position="144"/>
    </location>
</feature>
<protein>
    <submittedName>
        <fullName evidence="2">Uncharacterized protein</fullName>
    </submittedName>
</protein>
<feature type="transmembrane region" description="Helical" evidence="1">
    <location>
        <begin position="54"/>
        <end position="74"/>
    </location>
</feature>
<dbReference type="EMBL" id="CP003379">
    <property type="protein sequence ID" value="AFL90376.1"/>
    <property type="molecule type" value="Genomic_DNA"/>
</dbReference>
<dbReference type="Proteomes" id="UP000006056">
    <property type="component" value="Chromosome"/>
</dbReference>
<feature type="transmembrane region" description="Helical" evidence="1">
    <location>
        <begin position="20"/>
        <end position="42"/>
    </location>
</feature>
<gene>
    <name evidence="2" type="ordered locus">Terro_4171</name>
</gene>
<keyword evidence="1" id="KW-0812">Transmembrane</keyword>
<dbReference type="OrthoDB" id="120276at2"/>
<evidence type="ECO:0000313" key="2">
    <source>
        <dbReference type="EMBL" id="AFL90376.1"/>
    </source>
</evidence>
<dbReference type="eggNOG" id="ENOG5033Y29">
    <property type="taxonomic scope" value="Bacteria"/>
</dbReference>
<accession>I3ZMA8</accession>